<dbReference type="SUPFAM" id="SSF56925">
    <property type="entry name" value="OMPA-like"/>
    <property type="match status" value="1"/>
</dbReference>
<evidence type="ECO:0000313" key="3">
    <source>
        <dbReference type="EMBL" id="MDM5271316.1"/>
    </source>
</evidence>
<evidence type="ECO:0000259" key="2">
    <source>
        <dbReference type="Pfam" id="PF13505"/>
    </source>
</evidence>
<evidence type="ECO:0000313" key="4">
    <source>
        <dbReference type="Proteomes" id="UP001169069"/>
    </source>
</evidence>
<sequence>MRDIRNKLVWTTIAAMVLQNTLYAGGKNIAPVLSPVAEIPQFRDPSPWYMGVGLVKLNYNGCRSNCEFEDITYGMMVRGGYEYNQHIGLEARGIWTGWEAEGAELEHHFGIFLKPMAPVGEDFNVYGLLGYGKTKIGGSYERAAMDESGFSWGVGIEYDLSGKEDDKEEYTIYDRAFDGQADQEKGWGIFIDYEVPLVNKQNAGGGDVDLYVISFGVTYDF</sequence>
<reference evidence="3" key="1">
    <citation type="submission" date="2023-01" db="EMBL/GenBank/DDBJ databases">
        <title>Sulfurovum sp. zt1-1 genome assembly.</title>
        <authorList>
            <person name="Wang J."/>
        </authorList>
    </citation>
    <scope>NUCLEOTIDE SEQUENCE</scope>
    <source>
        <strain evidence="3">Zt1-1</strain>
    </source>
</reference>
<protein>
    <submittedName>
        <fullName evidence="3">Outer membrane beta-barrel protein</fullName>
    </submittedName>
</protein>
<accession>A0ABT7QWV5</accession>
<feature type="domain" description="Outer membrane protein beta-barrel" evidence="2">
    <location>
        <begin position="45"/>
        <end position="221"/>
    </location>
</feature>
<comment type="caution">
    <text evidence="3">The sequence shown here is derived from an EMBL/GenBank/DDBJ whole genome shotgun (WGS) entry which is preliminary data.</text>
</comment>
<keyword evidence="1" id="KW-0732">Signal</keyword>
<dbReference type="InterPro" id="IPR027385">
    <property type="entry name" value="Beta-barrel_OMP"/>
</dbReference>
<keyword evidence="4" id="KW-1185">Reference proteome</keyword>
<dbReference type="EMBL" id="JAQIBD010000001">
    <property type="protein sequence ID" value="MDM5271316.1"/>
    <property type="molecule type" value="Genomic_DNA"/>
</dbReference>
<dbReference type="RefSeq" id="WP_289412685.1">
    <property type="nucleotide sequence ID" value="NZ_JAQIBD010000001.1"/>
</dbReference>
<dbReference type="Pfam" id="PF13505">
    <property type="entry name" value="OMP_b-brl"/>
    <property type="match status" value="1"/>
</dbReference>
<dbReference type="Gene3D" id="2.40.160.20">
    <property type="match status" value="1"/>
</dbReference>
<organism evidence="3 4">
    <name type="scientific">Sulfurovum zhangzhouensis</name>
    <dbReference type="NCBI Taxonomy" id="3019067"/>
    <lineage>
        <taxon>Bacteria</taxon>
        <taxon>Pseudomonadati</taxon>
        <taxon>Campylobacterota</taxon>
        <taxon>Epsilonproteobacteria</taxon>
        <taxon>Campylobacterales</taxon>
        <taxon>Sulfurovaceae</taxon>
        <taxon>Sulfurovum</taxon>
    </lineage>
</organism>
<gene>
    <name evidence="3" type="ORF">PGH07_03925</name>
</gene>
<proteinExistence type="predicted"/>
<name>A0ABT7QWV5_9BACT</name>
<evidence type="ECO:0000256" key="1">
    <source>
        <dbReference type="ARBA" id="ARBA00022729"/>
    </source>
</evidence>
<dbReference type="Proteomes" id="UP001169069">
    <property type="component" value="Unassembled WGS sequence"/>
</dbReference>
<dbReference type="InterPro" id="IPR011250">
    <property type="entry name" value="OMP/PagP_B-barrel"/>
</dbReference>